<dbReference type="InParanoid" id="A0A0D0A7R4"/>
<reference evidence="3" key="2">
    <citation type="submission" date="2015-01" db="EMBL/GenBank/DDBJ databases">
        <title>Evolutionary Origins and Diversification of the Mycorrhizal Mutualists.</title>
        <authorList>
            <consortium name="DOE Joint Genome Institute"/>
            <consortium name="Mycorrhizal Genomics Consortium"/>
            <person name="Kohler A."/>
            <person name="Kuo A."/>
            <person name="Nagy L.G."/>
            <person name="Floudas D."/>
            <person name="Copeland A."/>
            <person name="Barry K.W."/>
            <person name="Cichocki N."/>
            <person name="Veneault-Fourrey C."/>
            <person name="LaButti K."/>
            <person name="Lindquist E.A."/>
            <person name="Lipzen A."/>
            <person name="Lundell T."/>
            <person name="Morin E."/>
            <person name="Murat C."/>
            <person name="Riley R."/>
            <person name="Ohm R."/>
            <person name="Sun H."/>
            <person name="Tunlid A."/>
            <person name="Henrissat B."/>
            <person name="Grigoriev I.V."/>
            <person name="Hibbett D.S."/>
            <person name="Martin F."/>
        </authorList>
    </citation>
    <scope>NUCLEOTIDE SEQUENCE [LARGE SCALE GENOMIC DNA]</scope>
    <source>
        <strain evidence="3">UH-Slu-Lm8-n1</strain>
    </source>
</reference>
<feature type="chain" id="PRO_5002218489" description="Secreted protein" evidence="1">
    <location>
        <begin position="21"/>
        <end position="150"/>
    </location>
</feature>
<keyword evidence="3" id="KW-1185">Reference proteome</keyword>
<evidence type="ECO:0000313" key="2">
    <source>
        <dbReference type="EMBL" id="KIK37666.1"/>
    </source>
</evidence>
<accession>A0A0D0A7R4</accession>
<reference evidence="2 3" key="1">
    <citation type="submission" date="2014-04" db="EMBL/GenBank/DDBJ databases">
        <authorList>
            <consortium name="DOE Joint Genome Institute"/>
            <person name="Kuo A."/>
            <person name="Ruytinx J."/>
            <person name="Rineau F."/>
            <person name="Colpaert J."/>
            <person name="Kohler A."/>
            <person name="Nagy L.G."/>
            <person name="Floudas D."/>
            <person name="Copeland A."/>
            <person name="Barry K.W."/>
            <person name="Cichocki N."/>
            <person name="Veneault-Fourrey C."/>
            <person name="LaButti K."/>
            <person name="Lindquist E.A."/>
            <person name="Lipzen A."/>
            <person name="Lundell T."/>
            <person name="Morin E."/>
            <person name="Murat C."/>
            <person name="Sun H."/>
            <person name="Tunlid A."/>
            <person name="Henrissat B."/>
            <person name="Grigoriev I.V."/>
            <person name="Hibbett D.S."/>
            <person name="Martin F."/>
            <person name="Nordberg H.P."/>
            <person name="Cantor M.N."/>
            <person name="Hua S.X."/>
        </authorList>
    </citation>
    <scope>NUCLEOTIDE SEQUENCE [LARGE SCALE GENOMIC DNA]</scope>
    <source>
        <strain evidence="2 3">UH-Slu-Lm8-n1</strain>
    </source>
</reference>
<sequence length="150" mass="16472">MLFILVGPAASISLALPVSAGLVSTSAKSSMTIGKFSTRSGPKIPNRINFGCPDLHVLRVQVLIVIVFDGDPSLRHGVLMRSDFQIIAAKPSHLWMFRGVIFSHSDGNFSHSRIQLRLSASPAIVRVALERCRWSSNVFPILAKFLTFQK</sequence>
<name>A0A0D0A7R4_9AGAM</name>
<evidence type="ECO:0008006" key="4">
    <source>
        <dbReference type="Google" id="ProtNLM"/>
    </source>
</evidence>
<dbReference type="Proteomes" id="UP000054485">
    <property type="component" value="Unassembled WGS sequence"/>
</dbReference>
<evidence type="ECO:0000313" key="3">
    <source>
        <dbReference type="Proteomes" id="UP000054485"/>
    </source>
</evidence>
<protein>
    <recommendedName>
        <fullName evidence="4">Secreted protein</fullName>
    </recommendedName>
</protein>
<dbReference type="EMBL" id="KN835437">
    <property type="protein sequence ID" value="KIK37666.1"/>
    <property type="molecule type" value="Genomic_DNA"/>
</dbReference>
<keyword evidence="1" id="KW-0732">Signal</keyword>
<feature type="signal peptide" evidence="1">
    <location>
        <begin position="1"/>
        <end position="20"/>
    </location>
</feature>
<proteinExistence type="predicted"/>
<organism evidence="2 3">
    <name type="scientific">Suillus luteus UH-Slu-Lm8-n1</name>
    <dbReference type="NCBI Taxonomy" id="930992"/>
    <lineage>
        <taxon>Eukaryota</taxon>
        <taxon>Fungi</taxon>
        <taxon>Dikarya</taxon>
        <taxon>Basidiomycota</taxon>
        <taxon>Agaricomycotina</taxon>
        <taxon>Agaricomycetes</taxon>
        <taxon>Agaricomycetidae</taxon>
        <taxon>Boletales</taxon>
        <taxon>Suillineae</taxon>
        <taxon>Suillaceae</taxon>
        <taxon>Suillus</taxon>
    </lineage>
</organism>
<evidence type="ECO:0000256" key="1">
    <source>
        <dbReference type="SAM" id="SignalP"/>
    </source>
</evidence>
<dbReference type="HOGENOM" id="CLU_1741783_0_0_1"/>
<gene>
    <name evidence="2" type="ORF">CY34DRAFT_446316</name>
</gene>
<dbReference type="AlphaFoldDB" id="A0A0D0A7R4"/>
<dbReference type="OrthoDB" id="10627005at2759"/>